<dbReference type="AlphaFoldDB" id="A0A2H0V160"/>
<keyword evidence="2" id="KW-0812">Transmembrane</keyword>
<comment type="caution">
    <text evidence="3">The sequence shown here is derived from an EMBL/GenBank/DDBJ whole genome shotgun (WGS) entry which is preliminary data.</text>
</comment>
<feature type="compositionally biased region" description="Low complexity" evidence="1">
    <location>
        <begin position="40"/>
        <end position="59"/>
    </location>
</feature>
<keyword evidence="2" id="KW-1133">Transmembrane helix</keyword>
<organism evidence="3 4">
    <name type="scientific">Candidatus Falkowbacteria bacterium CG10_big_fil_rev_8_21_14_0_10_44_15</name>
    <dbReference type="NCBI Taxonomy" id="1974569"/>
    <lineage>
        <taxon>Bacteria</taxon>
        <taxon>Candidatus Falkowiibacteriota</taxon>
    </lineage>
</organism>
<dbReference type="Proteomes" id="UP000228510">
    <property type="component" value="Unassembled WGS sequence"/>
</dbReference>
<feature type="transmembrane region" description="Helical" evidence="2">
    <location>
        <begin position="6"/>
        <end position="27"/>
    </location>
</feature>
<accession>A0A2H0V160</accession>
<feature type="region of interest" description="Disordered" evidence="1">
    <location>
        <begin position="38"/>
        <end position="63"/>
    </location>
</feature>
<protein>
    <recommendedName>
        <fullName evidence="5">PsbP C-terminal domain-containing protein</fullName>
    </recommendedName>
</protein>
<proteinExistence type="predicted"/>
<evidence type="ECO:0000313" key="4">
    <source>
        <dbReference type="Proteomes" id="UP000228510"/>
    </source>
</evidence>
<gene>
    <name evidence="3" type="ORF">COU01_03550</name>
</gene>
<name>A0A2H0V160_9BACT</name>
<dbReference type="EMBL" id="PFAT01000044">
    <property type="protein sequence ID" value="PIR92110.1"/>
    <property type="molecule type" value="Genomic_DNA"/>
</dbReference>
<evidence type="ECO:0000256" key="1">
    <source>
        <dbReference type="SAM" id="MobiDB-lite"/>
    </source>
</evidence>
<evidence type="ECO:0000256" key="2">
    <source>
        <dbReference type="SAM" id="Phobius"/>
    </source>
</evidence>
<keyword evidence="2" id="KW-0472">Membrane</keyword>
<evidence type="ECO:0000313" key="3">
    <source>
        <dbReference type="EMBL" id="PIR92110.1"/>
    </source>
</evidence>
<evidence type="ECO:0008006" key="5">
    <source>
        <dbReference type="Google" id="ProtNLM"/>
    </source>
</evidence>
<sequence>MPKKQLTIIITLTILVVLAGVAGFWYVRGHKLTPAPQVVDNIDNQSNQDAQNSNAEANSETPEVVTADIDTSNWQTYRNEQYGFEVKYPREWEDRFNQSQSSDPQFKNLFYRDIWGNTQKEGTEFFDGASIKISIFQDSINIGEFIQKKYAKDYQIEKKLFSNIISYQIIRKASGYDGETIKDSYMKEIFFQYKDSTFKITAYAIGKDYLQFILQLNKLLSSFNVI</sequence>
<reference evidence="4" key="1">
    <citation type="submission" date="2017-09" db="EMBL/GenBank/DDBJ databases">
        <title>Depth-based differentiation of microbial function through sediment-hosted aquifers and enrichment of novel symbionts in the deep terrestrial subsurface.</title>
        <authorList>
            <person name="Probst A.J."/>
            <person name="Ladd B."/>
            <person name="Jarett J.K."/>
            <person name="Geller-Mcgrath D.E."/>
            <person name="Sieber C.M.K."/>
            <person name="Emerson J.B."/>
            <person name="Anantharaman K."/>
            <person name="Thomas B.C."/>
            <person name="Malmstrom R."/>
            <person name="Stieglmeier M."/>
            <person name="Klingl A."/>
            <person name="Woyke T."/>
            <person name="Ryan C.M."/>
            <person name="Banfield J.F."/>
        </authorList>
    </citation>
    <scope>NUCLEOTIDE SEQUENCE [LARGE SCALE GENOMIC DNA]</scope>
</reference>